<proteinExistence type="predicted"/>
<accession>A0AAX3YUI2</accession>
<sequence length="580" mass="63172">MVDINKPWVVDSRLSERFTVYTRGNAGEVAGMVASPLQQTVISGWRSETAWRQALIDFGAFDDCEFSPDSLDIIGVAHGYIYINLSIQRVFGVRMPGASAELMDRTYLGSSTGAPEYVEQPGDSAPQYAERIGASIGRVMGTTSRPDLEADAQRALELRRARPDYSAMSDHELVAYSNRVNDEYTADFLRKHMLMMYESSIVTGFLDETLGRFDDSTLGVRLMGGWGGVASAAPAIELWRIGRLAAASELVTKEFEVGVDGVLDRLRSRGEVEARSFVEQFDGFIFEYGSRSSQEWDIFPPDWESHPEMVATLVNQFRKLPQDSSPEATGKKVSQGREALLEELRVRLADDAEGWGQLQAAVAALSVWMPARELSKTNFIKALHETRLPLRELGKRFADRGVLESFDDLALLRLDEVSALIDDPSVVSVIAERKEWIAELERREPPFVVVAGDVPSPTTWEQRTGPSALPVAGPGETLSGLGACPGSATGVARVIMDPSEAEELEPGEILVAPETDPGWTPLFTTCAGVVVNVGSPLSHAAIVSRELGIPAVLAVEQATKRIKSGTLLTVDGTTGTVTVH</sequence>
<evidence type="ECO:0000313" key="2">
    <source>
        <dbReference type="EMBL" id="MCZ4588759.1"/>
    </source>
</evidence>
<dbReference type="Proteomes" id="UP001231166">
    <property type="component" value="Plasmid pRho-VOC14-L"/>
</dbReference>
<dbReference type="RefSeq" id="WP_206016542.1">
    <property type="nucleotide sequence ID" value="NZ_CP130956.1"/>
</dbReference>
<keyword evidence="3" id="KW-0614">Plasmid</keyword>
<name>A0AAX3YUI2_RHOOP</name>
<geneLocation type="plasmid" evidence="3 6">
    <name>pRho-VOC14-L</name>
</geneLocation>
<dbReference type="InterPro" id="IPR008279">
    <property type="entry name" value="PEP-util_enz_mobile_dom"/>
</dbReference>
<dbReference type="GO" id="GO:0016772">
    <property type="term" value="F:transferase activity, transferring phosphorus-containing groups"/>
    <property type="evidence" value="ECO:0007669"/>
    <property type="project" value="InterPro"/>
</dbReference>
<dbReference type="SUPFAM" id="SSF52009">
    <property type="entry name" value="Phosphohistidine domain"/>
    <property type="match status" value="1"/>
</dbReference>
<dbReference type="PANTHER" id="PTHR43615">
    <property type="entry name" value="PHOSPHOENOLPYRUVATE SYNTHASE-RELATED"/>
    <property type="match status" value="1"/>
</dbReference>
<keyword evidence="5" id="KW-1185">Reference proteome</keyword>
<dbReference type="Gene3D" id="3.50.30.10">
    <property type="entry name" value="Phosphohistidine domain"/>
    <property type="match status" value="1"/>
</dbReference>
<evidence type="ECO:0000259" key="1">
    <source>
        <dbReference type="Pfam" id="PF00391"/>
    </source>
</evidence>
<dbReference type="Proteomes" id="UP001066327">
    <property type="component" value="Unassembled WGS sequence"/>
</dbReference>
<gene>
    <name evidence="2" type="ORF">O4328_34795</name>
    <name evidence="3" type="ORF">Q5707_40710</name>
    <name evidence="4" type="ORF">Q5707_44285</name>
</gene>
<protein>
    <submittedName>
        <fullName evidence="3">PEP-utilizing enzyme</fullName>
    </submittedName>
</protein>
<evidence type="ECO:0000313" key="6">
    <source>
        <dbReference type="Proteomes" id="UP001231166"/>
    </source>
</evidence>
<dbReference type="InterPro" id="IPR036637">
    <property type="entry name" value="Phosphohistidine_dom_sf"/>
</dbReference>
<dbReference type="PANTHER" id="PTHR43615:SF1">
    <property type="entry name" value="PPDK_N DOMAIN-CONTAINING PROTEIN"/>
    <property type="match status" value="1"/>
</dbReference>
<reference evidence="3" key="2">
    <citation type="submission" date="2023-07" db="EMBL/GenBank/DDBJ databases">
        <title>Genomic analysis of Rhodococcus opacus VOC-14 with glycol ethers degradation activity.</title>
        <authorList>
            <person name="Narkevich D.A."/>
            <person name="Hlushen A.M."/>
            <person name="Akhremchuk A.E."/>
            <person name="Sikolenko M.A."/>
            <person name="Valentovich L.N."/>
        </authorList>
    </citation>
    <scope>NUCLEOTIDE SEQUENCE</scope>
    <source>
        <strain evidence="3">VOC-14</strain>
        <plasmid evidence="3">pRho-VOC14-L</plasmid>
    </source>
</reference>
<evidence type="ECO:0000313" key="4">
    <source>
        <dbReference type="EMBL" id="WLF52404.1"/>
    </source>
</evidence>
<dbReference type="EMBL" id="CP130956">
    <property type="protein sequence ID" value="WLF51799.1"/>
    <property type="molecule type" value="Genomic_DNA"/>
</dbReference>
<dbReference type="EMBL" id="JAPWIS010000025">
    <property type="protein sequence ID" value="MCZ4588759.1"/>
    <property type="molecule type" value="Genomic_DNA"/>
</dbReference>
<reference evidence="2" key="1">
    <citation type="submission" date="2022-12" db="EMBL/GenBank/DDBJ databases">
        <authorList>
            <person name="Krivoruchko A.V."/>
            <person name="Elkin A."/>
        </authorList>
    </citation>
    <scope>NUCLEOTIDE SEQUENCE</scope>
    <source>
        <strain evidence="2">IEGM 249</strain>
    </source>
</reference>
<evidence type="ECO:0000313" key="5">
    <source>
        <dbReference type="Proteomes" id="UP001066327"/>
    </source>
</evidence>
<dbReference type="InterPro" id="IPR051549">
    <property type="entry name" value="PEP_Utilizing_Enz"/>
</dbReference>
<evidence type="ECO:0000313" key="3">
    <source>
        <dbReference type="EMBL" id="WLF51799.1"/>
    </source>
</evidence>
<dbReference type="Pfam" id="PF00391">
    <property type="entry name" value="PEP-utilizers"/>
    <property type="match status" value="1"/>
</dbReference>
<organism evidence="3 6">
    <name type="scientific">Rhodococcus opacus</name>
    <name type="common">Nocardia opaca</name>
    <dbReference type="NCBI Taxonomy" id="37919"/>
    <lineage>
        <taxon>Bacteria</taxon>
        <taxon>Bacillati</taxon>
        <taxon>Actinomycetota</taxon>
        <taxon>Actinomycetes</taxon>
        <taxon>Mycobacteriales</taxon>
        <taxon>Nocardiaceae</taxon>
        <taxon>Rhodococcus</taxon>
    </lineage>
</organism>
<dbReference type="AlphaFoldDB" id="A0AAX3YUI2"/>
<feature type="domain" description="PEP-utilising enzyme mobile" evidence="1">
    <location>
        <begin position="505"/>
        <end position="575"/>
    </location>
</feature>
<dbReference type="EMBL" id="CP130956">
    <property type="protein sequence ID" value="WLF52404.1"/>
    <property type="molecule type" value="Genomic_DNA"/>
</dbReference>